<dbReference type="Pfam" id="PF20255">
    <property type="entry name" value="DUF6606"/>
    <property type="match status" value="1"/>
</dbReference>
<organism evidence="10 11">
    <name type="scientific">Nothophoma quercina</name>
    <dbReference type="NCBI Taxonomy" id="749835"/>
    <lineage>
        <taxon>Eukaryota</taxon>
        <taxon>Fungi</taxon>
        <taxon>Dikarya</taxon>
        <taxon>Ascomycota</taxon>
        <taxon>Pezizomycotina</taxon>
        <taxon>Dothideomycetes</taxon>
        <taxon>Pleosporomycetidae</taxon>
        <taxon>Pleosporales</taxon>
        <taxon>Pleosporineae</taxon>
        <taxon>Didymellaceae</taxon>
        <taxon>Nothophoma</taxon>
    </lineage>
</organism>
<evidence type="ECO:0000313" key="11">
    <source>
        <dbReference type="Proteomes" id="UP001521222"/>
    </source>
</evidence>
<keyword evidence="5" id="KW-0378">Hydrolase</keyword>
<evidence type="ECO:0000313" key="10">
    <source>
        <dbReference type="EMBL" id="KAL1593539.1"/>
    </source>
</evidence>
<comment type="caution">
    <text evidence="10">The sequence shown here is derived from an EMBL/GenBank/DDBJ whole genome shotgun (WGS) entry which is preliminary data.</text>
</comment>
<name>A0ABR3QN14_9PLEO</name>
<keyword evidence="11" id="KW-1185">Reference proteome</keyword>
<evidence type="ECO:0000256" key="2">
    <source>
        <dbReference type="ARBA" id="ARBA00012759"/>
    </source>
</evidence>
<comment type="catalytic activity">
    <reaction evidence="1">
        <text>Thiol-dependent hydrolysis of ester, thioester, amide, peptide and isopeptide bonds formed by the C-terminal Gly of ubiquitin (a 76-residue protein attached to proteins as an intracellular targeting signal).</text>
        <dbReference type="EC" id="3.4.19.12"/>
    </reaction>
</comment>
<dbReference type="PANTHER" id="PTHR13367">
    <property type="entry name" value="UBIQUITIN THIOESTERASE"/>
    <property type="match status" value="1"/>
</dbReference>
<evidence type="ECO:0000256" key="5">
    <source>
        <dbReference type="ARBA" id="ARBA00022801"/>
    </source>
</evidence>
<dbReference type="EC" id="3.4.19.12" evidence="2"/>
<feature type="coiled-coil region" evidence="7">
    <location>
        <begin position="582"/>
        <end position="609"/>
    </location>
</feature>
<keyword evidence="7" id="KW-0175">Coiled coil</keyword>
<evidence type="ECO:0000256" key="7">
    <source>
        <dbReference type="SAM" id="Coils"/>
    </source>
</evidence>
<feature type="region of interest" description="Disordered" evidence="8">
    <location>
        <begin position="181"/>
        <end position="203"/>
    </location>
</feature>
<gene>
    <name evidence="10" type="ORF">SLS59_009236</name>
</gene>
<evidence type="ECO:0000256" key="8">
    <source>
        <dbReference type="SAM" id="MobiDB-lite"/>
    </source>
</evidence>
<evidence type="ECO:0000256" key="6">
    <source>
        <dbReference type="ARBA" id="ARBA00022807"/>
    </source>
</evidence>
<evidence type="ECO:0000256" key="3">
    <source>
        <dbReference type="ARBA" id="ARBA00022670"/>
    </source>
</evidence>
<keyword evidence="3" id="KW-0645">Protease</keyword>
<dbReference type="Proteomes" id="UP001521222">
    <property type="component" value="Unassembled WGS sequence"/>
</dbReference>
<evidence type="ECO:0000256" key="4">
    <source>
        <dbReference type="ARBA" id="ARBA00022786"/>
    </source>
</evidence>
<sequence>MSPSSGQCPSAEATCYLVNHVALPPKLPQADDFEAGHERCLVETTLNALRSLKSFITDQHHDTLSHAITTIENLQRSQNKHGHISDVELRKLLDELAQGQNTGSIPLEIKAQNAGILITSDGCYATFEFFELAPDNKSAMVKGRLIRSFPGFAASIPISKLQDKSLQNTLADTLAKMSTQAAPGFQPQARKAGRNHDEDRDTTHPGMVTDYLLNVVAALGKTTAVTRITKHTREEVLWDDCRHPWRRSPMWLLIRVALQLLLTRGEPTGGLYKICVVQVLSMILTHARAYCESFGSGHIHVLNAKILRRVRKLETSSQLECVKPSWPDFVDTSLSDAFALMDRKWQAEVLNTGVNLNTTDLKSLRPKDALDIHLPKLDSFLAGVHSRKATAACSDFEPTLPYPSFAASSLPGGFNRVDNYRNFRLAAVESWVEHHLQSWINLNLLNTAACGQLYGLMKDYYNSASVAYAGLPASMSVMYLTILELWVACDRSACGQFHLLPIYDHEIPVIELQCLTLPLRSQMQRLHVAEQYVQSREQSSSCRTSLYRDFGNMSSFAVKYFDESPALQTVLSQIEQNAATKRREKCEELARLKARYTKLMDQHNAAQCEYVDIITNRYHGYTRTVHSRYCSRCSLKNQADSINIHIYEWPVSPQKSVAKATVFELKIPESFSAWRDASTFLISTVLGCKSSKVTKPQHSYTLNGHRDIAHMLDGNYHSRRIVPLSSIKPHSVTHRKKKSVTTYLKEDDVCLQNALHYEYYDTFTGTWTATQTPSGDVPRKCVYRMPALSKALDVYLQKLPSNPDGVPPNEVIANLSDCPLHLSIEEFKAFGALPLGRNIFYSNILTQLATPTLDFSKVETQCLILQTVTQVGVPNSKVERVSHHVLTDPTFASTMITHLEIATKRVEENWESWRALSTFVLLACRIANLTMSSAVRERCLQFLHTARRISVTWLHRLKARVAASTNDEQRTELSARASEIALLGISTFDVEDSLVTTVLQQQYAISSFVQCSIAVQENMGLISGSEHLQASALQACRQLMYRMLPKLCNSVLQDCSGLNEAVAKVWASFQPAANAVWRTLDAPHQQWLYIASGTLPVHFNLLTGELLVNGLPLARLPPEYVAHPMYKPLFSASALEVVPTDEPGMRFSAKTAYHDHELHFGMAGADMLIVAVHETKK</sequence>
<feature type="domain" description="DUF6606" evidence="9">
    <location>
        <begin position="17"/>
        <end position="284"/>
    </location>
</feature>
<dbReference type="InterPro" id="IPR046541">
    <property type="entry name" value="DUF6606"/>
</dbReference>
<evidence type="ECO:0000256" key="1">
    <source>
        <dbReference type="ARBA" id="ARBA00000707"/>
    </source>
</evidence>
<accession>A0ABR3QN14</accession>
<keyword evidence="6" id="KW-0788">Thiol protease</keyword>
<proteinExistence type="predicted"/>
<evidence type="ECO:0000259" key="9">
    <source>
        <dbReference type="Pfam" id="PF20255"/>
    </source>
</evidence>
<feature type="compositionally biased region" description="Basic and acidic residues" evidence="8">
    <location>
        <begin position="194"/>
        <end position="203"/>
    </location>
</feature>
<keyword evidence="4" id="KW-0833">Ubl conjugation pathway</keyword>
<dbReference type="PANTHER" id="PTHR13367:SF34">
    <property type="match status" value="1"/>
</dbReference>
<dbReference type="InterPro" id="IPR051346">
    <property type="entry name" value="OTU_Deubiquitinase"/>
</dbReference>
<reference evidence="10 11" key="1">
    <citation type="submission" date="2024-02" db="EMBL/GenBank/DDBJ databases">
        <title>De novo assembly and annotation of 12 fungi associated with fruit tree decline syndrome in Ontario, Canada.</title>
        <authorList>
            <person name="Sulman M."/>
            <person name="Ellouze W."/>
            <person name="Ilyukhin E."/>
        </authorList>
    </citation>
    <scope>NUCLEOTIDE SEQUENCE [LARGE SCALE GENOMIC DNA]</scope>
    <source>
        <strain evidence="10 11">M97-236</strain>
    </source>
</reference>
<protein>
    <recommendedName>
        <fullName evidence="2">ubiquitinyl hydrolase 1</fullName>
        <ecNumber evidence="2">3.4.19.12</ecNumber>
    </recommendedName>
</protein>
<dbReference type="EMBL" id="JAKIXB020000040">
    <property type="protein sequence ID" value="KAL1593539.1"/>
    <property type="molecule type" value="Genomic_DNA"/>
</dbReference>